<dbReference type="GeneID" id="63702099"/>
<feature type="signal peptide" evidence="1">
    <location>
        <begin position="1"/>
        <end position="18"/>
    </location>
</feature>
<accession>A0A017S657</accession>
<dbReference type="InterPro" id="IPR052820">
    <property type="entry name" value="PhiA_domain"/>
</dbReference>
<sequence length="199" mass="21483">MKFSIFLSILPFLIGAIALPAEKKTSKGFSVVAINPESPVHNLKLDASSTYLYLNGETTVWCPPQVGKASDCPGGNTTVRDTPVLASANYMSAKIPGGEHIYVDPNGHVRYTGGSDSNMEPGSSTNGFSQVESEWKYKANGANGFLACPFRGGNDIWEVFVNAKNITTYQGVDACHPFKAQTTPWQSSDGRTFAVWSYT</sequence>
<keyword evidence="3" id="KW-1185">Reference proteome</keyword>
<dbReference type="HOGENOM" id="CLU_078556_0_1_1"/>
<dbReference type="STRING" id="1388766.A0A017S657"/>
<reference evidence="3" key="1">
    <citation type="journal article" date="2014" name="Nat. Commun.">
        <title>Genomic adaptations of the halophilic Dead Sea filamentous fungus Eurotium rubrum.</title>
        <authorList>
            <person name="Kis-Papo T."/>
            <person name="Weig A.R."/>
            <person name="Riley R."/>
            <person name="Persoh D."/>
            <person name="Salamov A."/>
            <person name="Sun H."/>
            <person name="Lipzen A."/>
            <person name="Wasser S.P."/>
            <person name="Rambold G."/>
            <person name="Grigoriev I.V."/>
            <person name="Nevo E."/>
        </authorList>
    </citation>
    <scope>NUCLEOTIDE SEQUENCE [LARGE SCALE GENOMIC DNA]</scope>
    <source>
        <strain evidence="3">CBS 135680</strain>
    </source>
</reference>
<evidence type="ECO:0000313" key="2">
    <source>
        <dbReference type="EMBL" id="EYE91630.1"/>
    </source>
</evidence>
<protein>
    <recommendedName>
        <fullName evidence="4">IgE-binding protein</fullName>
    </recommendedName>
</protein>
<dbReference type="PANTHER" id="PTHR42047:SF1">
    <property type="entry name" value="PROTEIN, PUTATIVE (AFU_ORTHOLOGUE AFUA_6G03560)-RELATED"/>
    <property type="match status" value="1"/>
</dbReference>
<dbReference type="AlphaFoldDB" id="A0A017S657"/>
<dbReference type="Proteomes" id="UP000019804">
    <property type="component" value="Unassembled WGS sequence"/>
</dbReference>
<dbReference type="OrthoDB" id="4426300at2759"/>
<feature type="chain" id="PRO_5001495706" description="IgE-binding protein" evidence="1">
    <location>
        <begin position="19"/>
        <end position="199"/>
    </location>
</feature>
<keyword evidence="1" id="KW-0732">Signal</keyword>
<proteinExistence type="predicted"/>
<evidence type="ECO:0000256" key="1">
    <source>
        <dbReference type="SAM" id="SignalP"/>
    </source>
</evidence>
<name>A0A017S657_ASPRC</name>
<gene>
    <name evidence="2" type="ORF">EURHEDRAFT_526173</name>
</gene>
<dbReference type="EMBL" id="KK088443">
    <property type="protein sequence ID" value="EYE91630.1"/>
    <property type="molecule type" value="Genomic_DNA"/>
</dbReference>
<evidence type="ECO:0000313" key="3">
    <source>
        <dbReference type="Proteomes" id="UP000019804"/>
    </source>
</evidence>
<dbReference type="PANTHER" id="PTHR42047">
    <property type="entry name" value="PROTEIN, PUTATIVE (AFU_ORTHOLOGUE AFUA_6G03560)-RELATED"/>
    <property type="match status" value="1"/>
</dbReference>
<evidence type="ECO:0008006" key="4">
    <source>
        <dbReference type="Google" id="ProtNLM"/>
    </source>
</evidence>
<dbReference type="RefSeq" id="XP_040635320.1">
    <property type="nucleotide sequence ID" value="XM_040786975.1"/>
</dbReference>
<organism evidence="2 3">
    <name type="scientific">Aspergillus ruber (strain CBS 135680)</name>
    <dbReference type="NCBI Taxonomy" id="1388766"/>
    <lineage>
        <taxon>Eukaryota</taxon>
        <taxon>Fungi</taxon>
        <taxon>Dikarya</taxon>
        <taxon>Ascomycota</taxon>
        <taxon>Pezizomycotina</taxon>
        <taxon>Eurotiomycetes</taxon>
        <taxon>Eurotiomycetidae</taxon>
        <taxon>Eurotiales</taxon>
        <taxon>Aspergillaceae</taxon>
        <taxon>Aspergillus</taxon>
        <taxon>Aspergillus subgen. Aspergillus</taxon>
    </lineage>
</organism>